<gene>
    <name evidence="2" type="ORF">CB5_LOCUS3139</name>
</gene>
<accession>A0A6V7NMZ6</accession>
<evidence type="ECO:0000259" key="1">
    <source>
        <dbReference type="PROSITE" id="PS50878"/>
    </source>
</evidence>
<dbReference type="Pfam" id="PF00078">
    <property type="entry name" value="RVT_1"/>
    <property type="match status" value="1"/>
</dbReference>
<dbReference type="CDD" id="cd01650">
    <property type="entry name" value="RT_nLTR_like"/>
    <property type="match status" value="1"/>
</dbReference>
<feature type="domain" description="Reverse transcriptase" evidence="1">
    <location>
        <begin position="377"/>
        <end position="653"/>
    </location>
</feature>
<evidence type="ECO:0000313" key="2">
    <source>
        <dbReference type="EMBL" id="CAD1819928.1"/>
    </source>
</evidence>
<dbReference type="PANTHER" id="PTHR31635">
    <property type="entry name" value="REVERSE TRANSCRIPTASE DOMAIN-CONTAINING PROTEIN-RELATED"/>
    <property type="match status" value="1"/>
</dbReference>
<dbReference type="EMBL" id="LR862140">
    <property type="protein sequence ID" value="CAD1819928.1"/>
    <property type="molecule type" value="Genomic_DNA"/>
</dbReference>
<dbReference type="InterPro" id="IPR000477">
    <property type="entry name" value="RT_dom"/>
</dbReference>
<dbReference type="PROSITE" id="PS50878">
    <property type="entry name" value="RT_POL"/>
    <property type="match status" value="1"/>
</dbReference>
<dbReference type="Gene3D" id="3.60.10.10">
    <property type="entry name" value="Endonuclease/exonuclease/phosphatase"/>
    <property type="match status" value="1"/>
</dbReference>
<dbReference type="PANTHER" id="PTHR31635:SF196">
    <property type="entry name" value="REVERSE TRANSCRIPTASE DOMAIN-CONTAINING PROTEIN-RELATED"/>
    <property type="match status" value="1"/>
</dbReference>
<organism evidence="2">
    <name type="scientific">Ananas comosus var. bracteatus</name>
    <name type="common">red pineapple</name>
    <dbReference type="NCBI Taxonomy" id="296719"/>
    <lineage>
        <taxon>Eukaryota</taxon>
        <taxon>Viridiplantae</taxon>
        <taxon>Streptophyta</taxon>
        <taxon>Embryophyta</taxon>
        <taxon>Tracheophyta</taxon>
        <taxon>Spermatophyta</taxon>
        <taxon>Magnoliopsida</taxon>
        <taxon>Liliopsida</taxon>
        <taxon>Poales</taxon>
        <taxon>Bromeliaceae</taxon>
        <taxon>Bromelioideae</taxon>
        <taxon>Ananas</taxon>
    </lineage>
</organism>
<sequence length="753" mass="85145">MISNVYGPTTASLRAEFFLELRSLNSFTPGPWTMVGDFNVLLSVVDKNGPTSNIADILKFREVVHDLGLVDLPILNRAFTWTNGRGAPTLERLDRALISTNWMLTFPRSTLRALPRPRSDHTPLVLSAFTFIPSSNLFRFETFWLRHPAISEVVSTAWNSTLPSSNPVNLFSFKLQSVQSALRKWSAGLSLRLQQQANLCLMWIDWLDKAEECRSLTPLERGLRPKLKVRYEELCLQEEMKWKQRSRVHWLKVGDTNTKFFHLKATCRRNVNFISRISNGVTVLSSPVTIADHLFSFFSSQLGTERGSTASINFLDLYSDSDPDLSSLQEEFTVAEVKRAVFASSPEKAPGPDGLPMLFYQRFWSLLKNDILSIFNCFHSGAAVLDELNTSWLCLIPKKNEALLAKDYRPISLVHSIGKLISKVLALRLQRFMDELINPHQTAFIKGRTFFENYSSAHILVHHLYATKRRAAILKIDFERAFDHINWGFLVDLLRARGFTPTWINWIQILLQSANTSVILNGVPGKGFTCKRGLRQGDPLSPLLFILCVDVLFRMFHRATSHGLLPDQGIGNVRIQALQFADDLLIFLDGSPRTAAVTKLILDEFSNCSGLKINYDKSSLTPIHLTDVQALSLARSFGCEVKGFPLTYLGLPLSPKRLCRSDYMPLIEKVDSRLAGWKGLTLSRGGRLVLLNSVLSSIPSHFCSVFHLPVWVVRSIDKSSELGHAMDISAKWMKEEWVSLLQVTRKFLLFSLA</sequence>
<dbReference type="InterPro" id="IPR043502">
    <property type="entry name" value="DNA/RNA_pol_sf"/>
</dbReference>
<proteinExistence type="predicted"/>
<dbReference type="InterPro" id="IPR036691">
    <property type="entry name" value="Endo/exonu/phosph_ase_sf"/>
</dbReference>
<dbReference type="SUPFAM" id="SSF56672">
    <property type="entry name" value="DNA/RNA polymerases"/>
    <property type="match status" value="1"/>
</dbReference>
<dbReference type="AlphaFoldDB" id="A0A6V7NMZ6"/>
<name>A0A6V7NMZ6_ANACO</name>
<protein>
    <recommendedName>
        <fullName evidence="1">Reverse transcriptase domain-containing protein</fullName>
    </recommendedName>
</protein>
<dbReference type="SUPFAM" id="SSF56219">
    <property type="entry name" value="DNase I-like"/>
    <property type="match status" value="1"/>
</dbReference>
<reference evidence="2" key="1">
    <citation type="submission" date="2020-07" db="EMBL/GenBank/DDBJ databases">
        <authorList>
            <person name="Lin J."/>
        </authorList>
    </citation>
    <scope>NUCLEOTIDE SEQUENCE</scope>
</reference>